<dbReference type="Pfam" id="PF05253">
    <property type="entry name" value="zf-U11-48K"/>
    <property type="match status" value="1"/>
</dbReference>
<evidence type="ECO:0000259" key="6">
    <source>
        <dbReference type="PROSITE" id="PS51800"/>
    </source>
</evidence>
<dbReference type="Proteomes" id="UP000007800">
    <property type="component" value="Unassembled WGS sequence"/>
</dbReference>
<keyword evidence="8" id="KW-1185">Reference proteome</keyword>
<keyword evidence="3 4" id="KW-0862">Zinc</keyword>
<evidence type="ECO:0000313" key="8">
    <source>
        <dbReference type="Proteomes" id="UP000007800"/>
    </source>
</evidence>
<dbReference type="RefSeq" id="XP_002772483.1">
    <property type="nucleotide sequence ID" value="XM_002772437.1"/>
</dbReference>
<dbReference type="InterPro" id="IPR022776">
    <property type="entry name" value="TRM13/UPF0224_CHHC_Znf_dom"/>
</dbReference>
<feature type="domain" description="CHHC U11-48K-type" evidence="6">
    <location>
        <begin position="91"/>
        <end position="118"/>
    </location>
</feature>
<evidence type="ECO:0000256" key="3">
    <source>
        <dbReference type="ARBA" id="ARBA00022833"/>
    </source>
</evidence>
<organism evidence="8">
    <name type="scientific">Perkinsus marinus (strain ATCC 50983 / TXsc)</name>
    <dbReference type="NCBI Taxonomy" id="423536"/>
    <lineage>
        <taxon>Eukaryota</taxon>
        <taxon>Sar</taxon>
        <taxon>Alveolata</taxon>
        <taxon>Perkinsozoa</taxon>
        <taxon>Perkinsea</taxon>
        <taxon>Perkinsida</taxon>
        <taxon>Perkinsidae</taxon>
        <taxon>Perkinsus</taxon>
    </lineage>
</organism>
<feature type="region of interest" description="Disordered" evidence="5">
    <location>
        <begin position="133"/>
        <end position="157"/>
    </location>
</feature>
<dbReference type="GO" id="GO:0106050">
    <property type="term" value="F:tRNA 2'-O-methyltransferase activity"/>
    <property type="evidence" value="ECO:0007669"/>
    <property type="project" value="UniProtKB-UniRule"/>
</dbReference>
<keyword evidence="1 4" id="KW-0479">Metal-binding</keyword>
<dbReference type="InterPro" id="IPR039044">
    <property type="entry name" value="Trm13"/>
</dbReference>
<evidence type="ECO:0000256" key="4">
    <source>
        <dbReference type="RuleBase" id="RU367103"/>
    </source>
</evidence>
<comment type="similarity">
    <text evidence="4">Belongs to the methyltransferase TRM13 family.</text>
</comment>
<reference evidence="7 8" key="1">
    <citation type="submission" date="2008-07" db="EMBL/GenBank/DDBJ databases">
        <authorList>
            <person name="El-Sayed N."/>
            <person name="Caler E."/>
            <person name="Inman J."/>
            <person name="Amedeo P."/>
            <person name="Hass B."/>
            <person name="Wortman J."/>
        </authorList>
    </citation>
    <scope>NUCLEOTIDE SEQUENCE [LARGE SCALE GENOMIC DNA]</scope>
    <source>
        <strain evidence="8">ATCC 50983 / TXsc</strain>
    </source>
</reference>
<protein>
    <recommendedName>
        <fullName evidence="4">tRNA:m(4)X modification enzyme TRM13</fullName>
        <ecNumber evidence="4">2.1.1.225</ecNumber>
    </recommendedName>
</protein>
<accession>C5LG44</accession>
<comment type="catalytic activity">
    <reaction evidence="4">
        <text>cytidine(4) in tRNA(Pro) + S-adenosyl-L-methionine = 2'-O-methylcytidine(4) in tRNA(Pro) + S-adenosyl-L-homocysteine + H(+)</text>
        <dbReference type="Rhea" id="RHEA:32767"/>
        <dbReference type="Rhea" id="RHEA-COMP:10397"/>
        <dbReference type="Rhea" id="RHEA-COMP:10398"/>
        <dbReference type="ChEBI" id="CHEBI:15378"/>
        <dbReference type="ChEBI" id="CHEBI:57856"/>
        <dbReference type="ChEBI" id="CHEBI:59789"/>
        <dbReference type="ChEBI" id="CHEBI:74495"/>
        <dbReference type="ChEBI" id="CHEBI:82748"/>
        <dbReference type="EC" id="2.1.1.225"/>
    </reaction>
</comment>
<evidence type="ECO:0000256" key="1">
    <source>
        <dbReference type="ARBA" id="ARBA00022723"/>
    </source>
</evidence>
<dbReference type="GO" id="GO:0030488">
    <property type="term" value="P:tRNA methylation"/>
    <property type="evidence" value="ECO:0007669"/>
    <property type="project" value="InterPro"/>
</dbReference>
<dbReference type="OrthoDB" id="258806at2759"/>
<keyword evidence="2 4" id="KW-0863">Zinc-finger</keyword>
<dbReference type="InterPro" id="IPR021721">
    <property type="entry name" value="Znf_CCCH-type_TRM13"/>
</dbReference>
<name>C5LG44_PERM5</name>
<evidence type="ECO:0000256" key="5">
    <source>
        <dbReference type="SAM" id="MobiDB-lite"/>
    </source>
</evidence>
<dbReference type="PROSITE" id="PS51800">
    <property type="entry name" value="ZF_CHHC_U11_48K"/>
    <property type="match status" value="1"/>
</dbReference>
<dbReference type="EMBL" id="GG681723">
    <property type="protein sequence ID" value="EER04299.1"/>
    <property type="molecule type" value="Genomic_DNA"/>
</dbReference>
<dbReference type="PANTHER" id="PTHR12998">
    <property type="entry name" value="TRNA:M(4)X MODIFICATION ENZYME TRM13 HOMOLOG"/>
    <property type="match status" value="1"/>
</dbReference>
<sequence>MFRGRMRTLMQQVQRLDDDTADVKTALKRMSRKQRREALRKQREGAKAKGDEVVHCDFWVAAKHRYCKFQPAKGSTKCSVHQDDAEGDKKRIPCPIDPNHTVYERNLEKHIAVCSKTKDNDFIKRQPLYDEGYNIPEGKRPDPTLDGVSITNGDNEDEDAVRKLSDELRKDSTTERIDIEGEAISCEDDPSNVTTRVSESIVSNAVADKHDIQNGRLLRIMEKEGMLSSCDDDTALH</sequence>
<gene>
    <name evidence="7" type="ORF">Pmar_PMAR021804</name>
</gene>
<keyword evidence="4" id="KW-0949">S-adenosyl-L-methionine</keyword>
<keyword evidence="4" id="KW-0808">Transferase</keyword>
<comment type="catalytic activity">
    <reaction evidence="4">
        <text>cytidine(4) in tRNA(Gly)(GCC) + S-adenosyl-L-methionine = 2'-O-methylcytidine(4) in tRNA(Gly)(GCC) + S-adenosyl-L-homocysteine + H(+)</text>
        <dbReference type="Rhea" id="RHEA:43192"/>
        <dbReference type="Rhea" id="RHEA-COMP:10399"/>
        <dbReference type="Rhea" id="RHEA-COMP:10400"/>
        <dbReference type="ChEBI" id="CHEBI:15378"/>
        <dbReference type="ChEBI" id="CHEBI:57856"/>
        <dbReference type="ChEBI" id="CHEBI:59789"/>
        <dbReference type="ChEBI" id="CHEBI:74495"/>
        <dbReference type="ChEBI" id="CHEBI:82748"/>
        <dbReference type="EC" id="2.1.1.225"/>
    </reaction>
</comment>
<comment type="catalytic activity">
    <reaction evidence="4">
        <text>adenosine(4) in tRNA(His) + S-adenosyl-L-methionine = 2'-O-methyladenosine(4) in tRNA(His) + S-adenosyl-L-homocysteine + H(+)</text>
        <dbReference type="Rhea" id="RHEA:43196"/>
        <dbReference type="Rhea" id="RHEA-COMP:10401"/>
        <dbReference type="Rhea" id="RHEA-COMP:10402"/>
        <dbReference type="ChEBI" id="CHEBI:15378"/>
        <dbReference type="ChEBI" id="CHEBI:57856"/>
        <dbReference type="ChEBI" id="CHEBI:59789"/>
        <dbReference type="ChEBI" id="CHEBI:74411"/>
        <dbReference type="ChEBI" id="CHEBI:74477"/>
        <dbReference type="EC" id="2.1.1.225"/>
    </reaction>
</comment>
<keyword evidence="4" id="KW-0489">Methyltransferase</keyword>
<dbReference type="PANTHER" id="PTHR12998:SF0">
    <property type="entry name" value="TRNA:M(4)X MODIFICATION ENZYME TRM13 HOMOLOG"/>
    <property type="match status" value="1"/>
</dbReference>
<dbReference type="GO" id="GO:0008270">
    <property type="term" value="F:zinc ion binding"/>
    <property type="evidence" value="ECO:0007669"/>
    <property type="project" value="UniProtKB-KW"/>
</dbReference>
<dbReference type="AlphaFoldDB" id="C5LG44"/>
<keyword evidence="4" id="KW-0819">tRNA processing</keyword>
<dbReference type="GeneID" id="9036864"/>
<evidence type="ECO:0000313" key="7">
    <source>
        <dbReference type="EMBL" id="EER04299.1"/>
    </source>
</evidence>
<evidence type="ECO:0000256" key="2">
    <source>
        <dbReference type="ARBA" id="ARBA00022771"/>
    </source>
</evidence>
<dbReference type="Pfam" id="PF11722">
    <property type="entry name" value="zf-TRM13_CCCH"/>
    <property type="match status" value="1"/>
</dbReference>
<dbReference type="EC" id="2.1.1.225" evidence="4"/>
<proteinExistence type="inferred from homology"/>
<dbReference type="InParanoid" id="C5LG44"/>
<comment type="function">
    <text evidence="4">tRNA methylase which 2'-O-methylates cytidine(4) in tRNA(Pro) and tRNA(Gly)(GCC), and adenosine(4) in tRNA(His).</text>
</comment>